<reference evidence="5" key="1">
    <citation type="submission" date="2021-01" db="EMBL/GenBank/DDBJ databases">
        <authorList>
            <person name="Corre E."/>
            <person name="Pelletier E."/>
            <person name="Niang G."/>
            <person name="Scheremetjew M."/>
            <person name="Finn R."/>
            <person name="Kale V."/>
            <person name="Holt S."/>
            <person name="Cochrane G."/>
            <person name="Meng A."/>
            <person name="Brown T."/>
            <person name="Cohen L."/>
        </authorList>
    </citation>
    <scope>NUCLEOTIDE SEQUENCE</scope>
    <source>
        <strain evidence="5">MM31A-1</strain>
    </source>
</reference>
<accession>A0A7S3VBT6</accession>
<feature type="transmembrane region" description="Helical" evidence="3">
    <location>
        <begin position="216"/>
        <end position="237"/>
    </location>
</feature>
<feature type="compositionally biased region" description="Polar residues" evidence="2">
    <location>
        <begin position="33"/>
        <end position="45"/>
    </location>
</feature>
<dbReference type="EMBL" id="HBIO01019333">
    <property type="protein sequence ID" value="CAE0470023.1"/>
    <property type="molecule type" value="Transcribed_RNA"/>
</dbReference>
<evidence type="ECO:0000256" key="2">
    <source>
        <dbReference type="SAM" id="MobiDB-lite"/>
    </source>
</evidence>
<protein>
    <recommendedName>
        <fullName evidence="4">EGF-like domain-containing protein</fullName>
    </recommendedName>
</protein>
<dbReference type="InterPro" id="IPR002049">
    <property type="entry name" value="LE_dom"/>
</dbReference>
<dbReference type="AlphaFoldDB" id="A0A7S3VBT6"/>
<keyword evidence="3" id="KW-0472">Membrane</keyword>
<keyword evidence="3" id="KW-0812">Transmembrane</keyword>
<feature type="transmembrane region" description="Helical" evidence="3">
    <location>
        <begin position="158"/>
        <end position="175"/>
    </location>
</feature>
<keyword evidence="1" id="KW-1015">Disulfide bond</keyword>
<name>A0A7S3VBT6_9STRA</name>
<evidence type="ECO:0000256" key="1">
    <source>
        <dbReference type="PROSITE-ProRule" id="PRU00076"/>
    </source>
</evidence>
<keyword evidence="3" id="KW-1133">Transmembrane helix</keyword>
<feature type="transmembrane region" description="Helical" evidence="3">
    <location>
        <begin position="305"/>
        <end position="325"/>
    </location>
</feature>
<gene>
    <name evidence="5" type="ORF">CDEB00056_LOCUS14876</name>
</gene>
<feature type="transmembrane region" description="Helical" evidence="3">
    <location>
        <begin position="115"/>
        <end position="137"/>
    </location>
</feature>
<proteinExistence type="predicted"/>
<dbReference type="CDD" id="cd00055">
    <property type="entry name" value="EGF_Lam"/>
    <property type="match status" value="1"/>
</dbReference>
<dbReference type="InterPro" id="IPR000742">
    <property type="entry name" value="EGF"/>
</dbReference>
<dbReference type="PROSITE" id="PS50026">
    <property type="entry name" value="EGF_3"/>
    <property type="match status" value="1"/>
</dbReference>
<feature type="disulfide bond" evidence="1">
    <location>
        <begin position="531"/>
        <end position="540"/>
    </location>
</feature>
<dbReference type="PROSITE" id="PS00022">
    <property type="entry name" value="EGF_1"/>
    <property type="match status" value="1"/>
</dbReference>
<feature type="compositionally biased region" description="Basic and acidic residues" evidence="2">
    <location>
        <begin position="1"/>
        <end position="10"/>
    </location>
</feature>
<comment type="caution">
    <text evidence="1">Lacks conserved residue(s) required for the propagation of feature annotation.</text>
</comment>
<evidence type="ECO:0000313" key="5">
    <source>
        <dbReference type="EMBL" id="CAE0470023.1"/>
    </source>
</evidence>
<sequence>MDQVEVRPTVDDGSGSLSNSPPPDHTDDKNKSDISVSVDDNTATSHLEKGLSTRQNSCVSKDEDNVKDMFEGALEEVHEDKALVEDREIDNAAKFELQNDIFSMFFLAPYGSASFFYSMIVFAVQIIILILALINKLKADGVDESKLDFKIPARNESEVIYSQFLALIIAVFVSTDVVDSLEVFLIKYDETILHDYPDATWTKWILSNFLRFSEGILGIIVAMVFIVQATDVLDLFLDFTAVLFVSDLDNVAYYIANKGYTGAESVQSLTESMLDVTMCQNERFDDIMGEMTRKKQRRRMLYKRTVFYVILLILLVMMMFVVFYLQDMGIIYTSKCENFQINLPPEEYAFFEKCIKNKSDDEWMQCSDSWKAKGEQGSPINFSQFSGVYKMKTKVNSGGADLSHDGRPHYEQVSPSEDFYPDNRDKPSGIFRYCKNENAWVFTIEGVSKGANANDCSWLLKSPETEADTMDDLPEEDWKVWTGAIDESAVDITCLDCKDTKSNGAPDQAKDSGCNFRGECSEGEDEGTCLCDSGFTGLTCSRCSDCLIQDLEYDNEAKRTFKRLDRSENKPMLVNDRQVHVSNNETGTSKNWVSDKPLQSFFYWNDRYVLWDLEDVVNKTDNGDYSLDSILDFFNSFHAAWEETEPFLVREVSMDRWETQEKAGLLWTDYDSFKTQSRVFTAANSFKLTSKCHEDRTCPF</sequence>
<feature type="region of interest" description="Disordered" evidence="2">
    <location>
        <begin position="1"/>
        <end position="58"/>
    </location>
</feature>
<evidence type="ECO:0000256" key="3">
    <source>
        <dbReference type="SAM" id="Phobius"/>
    </source>
</evidence>
<evidence type="ECO:0000259" key="4">
    <source>
        <dbReference type="PROSITE" id="PS50026"/>
    </source>
</evidence>
<feature type="domain" description="EGF-like" evidence="4">
    <location>
        <begin position="505"/>
        <end position="541"/>
    </location>
</feature>
<keyword evidence="1" id="KW-0245">EGF-like domain</keyword>
<organism evidence="5">
    <name type="scientific">Chaetoceros debilis</name>
    <dbReference type="NCBI Taxonomy" id="122233"/>
    <lineage>
        <taxon>Eukaryota</taxon>
        <taxon>Sar</taxon>
        <taxon>Stramenopiles</taxon>
        <taxon>Ochrophyta</taxon>
        <taxon>Bacillariophyta</taxon>
        <taxon>Coscinodiscophyceae</taxon>
        <taxon>Chaetocerotophycidae</taxon>
        <taxon>Chaetocerotales</taxon>
        <taxon>Chaetocerotaceae</taxon>
        <taxon>Chaetoceros</taxon>
    </lineage>
</organism>